<name>A0A2G9Y661_9BACT</name>
<dbReference type="Gene3D" id="2.40.50.100">
    <property type="match status" value="1"/>
</dbReference>
<dbReference type="CDD" id="cd00653">
    <property type="entry name" value="RNA_pol_B_RPB2"/>
    <property type="match status" value="1"/>
</dbReference>
<comment type="subunit">
    <text evidence="6 8">The RNAP catalytic core consists of 2 alpha, 1 beta, 1 beta' and 1 omega subunit. When a sigma factor is associated with the core the holoenzyme is formed, which can initiate transcription.</text>
</comment>
<gene>
    <name evidence="6" type="primary">rpoB</name>
    <name evidence="15" type="ORF">COX47_03530</name>
</gene>
<dbReference type="Pfam" id="PF04565">
    <property type="entry name" value="RNA_pol_Rpb2_3"/>
    <property type="match status" value="1"/>
</dbReference>
<dbReference type="AlphaFoldDB" id="A0A2G9Y661"/>
<evidence type="ECO:0000259" key="12">
    <source>
        <dbReference type="Pfam" id="PF04563"/>
    </source>
</evidence>
<evidence type="ECO:0000256" key="8">
    <source>
        <dbReference type="RuleBase" id="RU363031"/>
    </source>
</evidence>
<dbReference type="HAMAP" id="MF_01321">
    <property type="entry name" value="RNApol_bact_RpoB"/>
    <property type="match status" value="1"/>
</dbReference>
<dbReference type="GO" id="GO:0032549">
    <property type="term" value="F:ribonucleoside binding"/>
    <property type="evidence" value="ECO:0007669"/>
    <property type="project" value="InterPro"/>
</dbReference>
<evidence type="ECO:0000256" key="3">
    <source>
        <dbReference type="ARBA" id="ARBA00022695"/>
    </source>
</evidence>
<evidence type="ECO:0000256" key="1">
    <source>
        <dbReference type="ARBA" id="ARBA00022478"/>
    </source>
</evidence>
<dbReference type="PROSITE" id="PS01166">
    <property type="entry name" value="RNA_POL_BETA"/>
    <property type="match status" value="1"/>
</dbReference>
<evidence type="ECO:0000256" key="5">
    <source>
        <dbReference type="ARBA" id="ARBA00048552"/>
    </source>
</evidence>
<accession>A0A2G9Y661</accession>
<evidence type="ECO:0000259" key="9">
    <source>
        <dbReference type="Pfam" id="PF00562"/>
    </source>
</evidence>
<dbReference type="Gene3D" id="3.90.1800.10">
    <property type="entry name" value="RNA polymerase alpha subunit dimerisation domain"/>
    <property type="match status" value="1"/>
</dbReference>
<dbReference type="InterPro" id="IPR007641">
    <property type="entry name" value="RNA_pol_Rpb2_7"/>
</dbReference>
<dbReference type="InterPro" id="IPR007645">
    <property type="entry name" value="RNA_pol_Rpb2_3"/>
</dbReference>
<dbReference type="EC" id="2.7.7.6" evidence="6 8"/>
<evidence type="ECO:0000259" key="11">
    <source>
        <dbReference type="Pfam" id="PF04561"/>
    </source>
</evidence>
<evidence type="ECO:0000313" key="16">
    <source>
        <dbReference type="Proteomes" id="UP000231025"/>
    </source>
</evidence>
<dbReference type="InterPro" id="IPR007644">
    <property type="entry name" value="RNA_pol_bsu_protrusion"/>
</dbReference>
<keyword evidence="4 6" id="KW-0804">Transcription</keyword>
<reference evidence="15 16" key="1">
    <citation type="submission" date="2017-09" db="EMBL/GenBank/DDBJ databases">
        <title>Depth-based differentiation of microbial function through sediment-hosted aquifers and enrichment of novel symbionts in the deep terrestrial subsurface.</title>
        <authorList>
            <person name="Probst A.J."/>
            <person name="Ladd B."/>
            <person name="Jarett J.K."/>
            <person name="Geller-Mcgrath D.E."/>
            <person name="Sieber C.M."/>
            <person name="Emerson J.B."/>
            <person name="Anantharaman K."/>
            <person name="Thomas B.C."/>
            <person name="Malmstrom R."/>
            <person name="Stieglmeier M."/>
            <person name="Klingl A."/>
            <person name="Woyke T."/>
            <person name="Ryan C.M."/>
            <person name="Banfield J.F."/>
        </authorList>
    </citation>
    <scope>NUCLEOTIDE SEQUENCE [LARGE SCALE GENOMIC DNA]</scope>
    <source>
        <strain evidence="15">CG23_combo_of_CG06-09_8_20_14_all_35_49</strain>
    </source>
</reference>
<feature type="domain" description="DNA-directed RNA polymerase subunit 2 hybrid-binding" evidence="9">
    <location>
        <begin position="621"/>
        <end position="1005"/>
    </location>
</feature>
<dbReference type="Pfam" id="PF04560">
    <property type="entry name" value="RNA_pol_Rpb2_7"/>
    <property type="match status" value="1"/>
</dbReference>
<feature type="domain" description="RNA polymerase Rpb2" evidence="10">
    <location>
        <begin position="1007"/>
        <end position="1080"/>
    </location>
</feature>
<dbReference type="Gene3D" id="3.90.1100.10">
    <property type="match status" value="1"/>
</dbReference>
<dbReference type="InterPro" id="IPR007120">
    <property type="entry name" value="DNA-dir_RNAP_su2_dom"/>
</dbReference>
<dbReference type="GO" id="GO:0000428">
    <property type="term" value="C:DNA-directed RNA polymerase complex"/>
    <property type="evidence" value="ECO:0007669"/>
    <property type="project" value="UniProtKB-KW"/>
</dbReference>
<dbReference type="Gene3D" id="2.40.270.10">
    <property type="entry name" value="DNA-directed RNA polymerase, subunit 2, domain 6"/>
    <property type="match status" value="2"/>
</dbReference>
<keyword evidence="2 6" id="KW-0808">Transferase</keyword>
<dbReference type="Pfam" id="PF00562">
    <property type="entry name" value="RNA_pol_Rpb2_6"/>
    <property type="match status" value="1"/>
</dbReference>
<evidence type="ECO:0000256" key="4">
    <source>
        <dbReference type="ARBA" id="ARBA00023163"/>
    </source>
</evidence>
<evidence type="ECO:0000256" key="6">
    <source>
        <dbReference type="HAMAP-Rule" id="MF_01321"/>
    </source>
</evidence>
<comment type="catalytic activity">
    <reaction evidence="5 6 8">
        <text>RNA(n) + a ribonucleoside 5'-triphosphate = RNA(n+1) + diphosphate</text>
        <dbReference type="Rhea" id="RHEA:21248"/>
        <dbReference type="Rhea" id="RHEA-COMP:14527"/>
        <dbReference type="Rhea" id="RHEA-COMP:17342"/>
        <dbReference type="ChEBI" id="CHEBI:33019"/>
        <dbReference type="ChEBI" id="CHEBI:61557"/>
        <dbReference type="ChEBI" id="CHEBI:140395"/>
        <dbReference type="EC" id="2.7.7.6"/>
    </reaction>
</comment>
<dbReference type="GO" id="GO:0003899">
    <property type="term" value="F:DNA-directed RNA polymerase activity"/>
    <property type="evidence" value="ECO:0007669"/>
    <property type="project" value="UniProtKB-UniRule"/>
</dbReference>
<dbReference type="Pfam" id="PF04561">
    <property type="entry name" value="RNA_pol_Rpb2_2"/>
    <property type="match status" value="1"/>
</dbReference>
<keyword evidence="3 6" id="KW-0548">Nucleotidyltransferase</keyword>
<evidence type="ECO:0000259" key="13">
    <source>
        <dbReference type="Pfam" id="PF04565"/>
    </source>
</evidence>
<dbReference type="Pfam" id="PF04563">
    <property type="entry name" value="RNA_pol_Rpb2_1"/>
    <property type="match status" value="1"/>
</dbReference>
<proteinExistence type="inferred from homology"/>
<feature type="domain" description="RNA polymerase Rpb2" evidence="11">
    <location>
        <begin position="152"/>
        <end position="345"/>
    </location>
</feature>
<dbReference type="InterPro" id="IPR007642">
    <property type="entry name" value="RNA_pol_Rpb2_2"/>
</dbReference>
<dbReference type="InterPro" id="IPR014724">
    <property type="entry name" value="RNA_pol_RPB2_OB-fold"/>
</dbReference>
<evidence type="ECO:0000313" key="15">
    <source>
        <dbReference type="EMBL" id="PIP14729.1"/>
    </source>
</evidence>
<dbReference type="GO" id="GO:0003677">
    <property type="term" value="F:DNA binding"/>
    <property type="evidence" value="ECO:0007669"/>
    <property type="project" value="UniProtKB-UniRule"/>
</dbReference>
<evidence type="ECO:0000259" key="14">
    <source>
        <dbReference type="Pfam" id="PF10385"/>
    </source>
</evidence>
<evidence type="ECO:0000256" key="2">
    <source>
        <dbReference type="ARBA" id="ARBA00022679"/>
    </source>
</evidence>
<dbReference type="GO" id="GO:0006351">
    <property type="term" value="P:DNA-templated transcription"/>
    <property type="evidence" value="ECO:0007669"/>
    <property type="project" value="UniProtKB-UniRule"/>
</dbReference>
<dbReference type="InterPro" id="IPR037033">
    <property type="entry name" value="DNA-dir_RNAP_su2_hyb_sf"/>
</dbReference>
<feature type="domain" description="RNA polymerase Rpb2" evidence="13">
    <location>
        <begin position="407"/>
        <end position="474"/>
    </location>
</feature>
<dbReference type="InterPro" id="IPR015712">
    <property type="entry name" value="DNA-dir_RNA_pol_su2"/>
</dbReference>
<dbReference type="SUPFAM" id="SSF64484">
    <property type="entry name" value="beta and beta-prime subunits of DNA dependent RNA-polymerase"/>
    <property type="match status" value="1"/>
</dbReference>
<dbReference type="Proteomes" id="UP000231025">
    <property type="component" value="Unassembled WGS sequence"/>
</dbReference>
<keyword evidence="1 6" id="KW-0240">DNA-directed RNA polymerase</keyword>
<dbReference type="InterPro" id="IPR007121">
    <property type="entry name" value="RNA_pol_bsu_CS"/>
</dbReference>
<organism evidence="15 16">
    <name type="scientific">Candidatus Roizmanbacteria bacterium CG23_combo_of_CG06-09_8_20_14_all_35_49</name>
    <dbReference type="NCBI Taxonomy" id="1974863"/>
    <lineage>
        <taxon>Bacteria</taxon>
        <taxon>Candidatus Roizmaniibacteriota</taxon>
    </lineage>
</organism>
<dbReference type="Gene3D" id="2.30.150.10">
    <property type="entry name" value="DNA-directed RNA polymerase, beta subunit, external 1 domain"/>
    <property type="match status" value="1"/>
</dbReference>
<dbReference type="InterPro" id="IPR019462">
    <property type="entry name" value="DNA-dir_RNA_pol_bsu_external_1"/>
</dbReference>
<feature type="domain" description="DNA-directed RNA polymerase beta subunit external 1" evidence="14">
    <location>
        <begin position="497"/>
        <end position="557"/>
    </location>
</feature>
<comment type="function">
    <text evidence="6 8">DNA-dependent RNA polymerase catalyzes the transcription of DNA into RNA using the four ribonucleoside triphosphates as substrates.</text>
</comment>
<protein>
    <recommendedName>
        <fullName evidence="6 8">DNA-directed RNA polymerase subunit beta</fullName>
        <shortName evidence="6">RNAP subunit beta</shortName>
        <ecNumber evidence="6 8">2.7.7.6</ecNumber>
    </recommendedName>
    <alternativeName>
        <fullName evidence="6">RNA polymerase subunit beta</fullName>
    </alternativeName>
    <alternativeName>
        <fullName evidence="6">Transcriptase subunit beta</fullName>
    </alternativeName>
</protein>
<dbReference type="EMBL" id="PCRE01000050">
    <property type="protein sequence ID" value="PIP14729.1"/>
    <property type="molecule type" value="Genomic_DNA"/>
</dbReference>
<sequence length="1082" mass="121941">MLVKLFFPSQPMSKLDKSKIKLPKNIFLGKGDPLIKEFDLIEVQKKSWKKFIEKDLKDILNEFFPIDDYTGKKFTLFFDDLYFDKPRYPLALCLQKKLTYDTPVYLKFRLLNKKTGSEKKQDVYFFNLPKMTERGTFIINGIERAIINQLVRSPGVYFTAEIDKTTGLTLYNAEVRPYIGAWLDVTINKNNLIEMKVNKKRKFLATVFIKAYDGENDNQILSYFNSLDKSLLEKYLLPTLKKDQTKNKDEAVLEIYRKVRPGEPLILDNAYETINNLFLNQKRYSLADVGRYKINKKLGLNLEINKENHLLQKVDIIETIKYLIDLTNNQGTFDNIDHLGNRRLRTVGELIGMYGIRVGMVRVNREIKERMSLIGGETNVVPSQVVNSKPLIVAINSFYRTSQLSTIVDQTNPLAELDNLRRVTVGGPGGIKKERASFSIRDISSSQYGRICPIRSPEGPNIGVVTYMALYAKINQYGFLEAPYRKLEKIKAGGKTKVKISNDIIYLQSDDEEEHFITSDNINIDKKDYLVDETVVVRHHGEIIEIPVEKADLIDVSPRQVVGASAALIPFLQNDDASRALMGTHMQCQAVPLLKPKSPLVGTGMEDKISLALGRTIKAPEDGLIKYVDGQKIIFKGKSGKLYYYQLERFIRTNKNVAFDQKPLVEKGQRIKKGDVIIDGPSTNQGKLALGQNLVVAYTSLNGLGYEDGFVISDRLVKEDVLTSVTMEEFVADLVDTKLGPEELTRDIPNVREEVLQNLDNEGMIILGTEVNGGDILVGKVAPKGEKELTAEERLLRAIFGEKAKDIKDTSLRMPYGKRGYVVNIETIDGKKDPNELEPSVLKRIIVNTAQLRKISVGDKLAGRHGNKGVISKILPAWDMPYLKDGTPVDVILSPLSILSRMNLGQLFETLMGAIASKIGANISVPVFEKIKEEFIISELEKIGLPIDNKITLYDGLTGLPYERKVLVGTAYIMKLIHMVEDKFHARSIGPYSLVTQQPLGGKSQLGGQRFGEMEVWALESHRVPYTLQEILTIKSDDVRGRTKAFEAIIKGVDIPQSSVPESFHVLIKELNALGLSIDYIK</sequence>
<dbReference type="Gene3D" id="3.90.1110.10">
    <property type="entry name" value="RNA polymerase Rpb2, domain 2"/>
    <property type="match status" value="1"/>
</dbReference>
<dbReference type="Gene3D" id="2.40.50.150">
    <property type="match status" value="1"/>
</dbReference>
<feature type="domain" description="RNA polymerase beta subunit protrusion" evidence="12">
    <location>
        <begin position="40"/>
        <end position="390"/>
    </location>
</feature>
<dbReference type="NCBIfam" id="NF001616">
    <property type="entry name" value="PRK00405.1"/>
    <property type="match status" value="1"/>
</dbReference>
<comment type="caution">
    <text evidence="15">The sequence shown here is derived from an EMBL/GenBank/DDBJ whole genome shotgun (WGS) entry which is preliminary data.</text>
</comment>
<dbReference type="InterPro" id="IPR042107">
    <property type="entry name" value="DNA-dir_RNA_pol_bsu_ext_1_sf"/>
</dbReference>
<dbReference type="Pfam" id="PF10385">
    <property type="entry name" value="RNA_pol_Rpb2_45"/>
    <property type="match status" value="1"/>
</dbReference>
<comment type="similarity">
    <text evidence="6 7">Belongs to the RNA polymerase beta chain family.</text>
</comment>
<evidence type="ECO:0000256" key="7">
    <source>
        <dbReference type="RuleBase" id="RU000434"/>
    </source>
</evidence>
<evidence type="ECO:0000259" key="10">
    <source>
        <dbReference type="Pfam" id="PF04560"/>
    </source>
</evidence>
<dbReference type="InterPro" id="IPR037034">
    <property type="entry name" value="RNA_pol_Rpb2_2_sf"/>
</dbReference>
<dbReference type="InterPro" id="IPR010243">
    <property type="entry name" value="RNA_pol_bsu_bac"/>
</dbReference>
<dbReference type="PANTHER" id="PTHR20856">
    <property type="entry name" value="DNA-DIRECTED RNA POLYMERASE I SUBUNIT 2"/>
    <property type="match status" value="1"/>
</dbReference>